<evidence type="ECO:0000313" key="6">
    <source>
        <dbReference type="EMBL" id="RVT39091.1"/>
    </source>
</evidence>
<dbReference type="PANTHER" id="PTHR30055">
    <property type="entry name" value="HTH-TYPE TRANSCRIPTIONAL REGULATOR RUTR"/>
    <property type="match status" value="1"/>
</dbReference>
<name>A0A437J3P5_9SPHN</name>
<dbReference type="PROSITE" id="PS50977">
    <property type="entry name" value="HTH_TETR_2"/>
    <property type="match status" value="1"/>
</dbReference>
<dbReference type="PANTHER" id="PTHR30055:SF234">
    <property type="entry name" value="HTH-TYPE TRANSCRIPTIONAL REGULATOR BETI"/>
    <property type="match status" value="1"/>
</dbReference>
<dbReference type="Proteomes" id="UP000282977">
    <property type="component" value="Unassembled WGS sequence"/>
</dbReference>
<dbReference type="Gene3D" id="1.10.357.10">
    <property type="entry name" value="Tetracycline Repressor, domain 2"/>
    <property type="match status" value="1"/>
</dbReference>
<evidence type="ECO:0000256" key="4">
    <source>
        <dbReference type="PROSITE-ProRule" id="PRU00335"/>
    </source>
</evidence>
<dbReference type="SUPFAM" id="SSF46689">
    <property type="entry name" value="Homeodomain-like"/>
    <property type="match status" value="1"/>
</dbReference>
<feature type="DNA-binding region" description="H-T-H motif" evidence="4">
    <location>
        <begin position="50"/>
        <end position="69"/>
    </location>
</feature>
<gene>
    <name evidence="6" type="ORF">ENE74_16705</name>
</gene>
<dbReference type="InterPro" id="IPR001647">
    <property type="entry name" value="HTH_TetR"/>
</dbReference>
<sequence>MPWFFGKWTVTDAKDTRRVRAARLSREARAEQLQAAALRVLAENGIGHTNHSLVAAAAGVSVPTVFFYYRTHAELTCLVLDNVAAQILDEIVRPGADRADPAEAIEWMLLRFAAFIDEDRDSARVWLDWSTAIRSETWPRYLTFLSTARQLIAGMIQGNVELADVIIGLAHMTGHMKFTHVSDDVVARTIHRLVDGYLASSPDA</sequence>
<feature type="domain" description="HTH tetR-type" evidence="5">
    <location>
        <begin position="27"/>
        <end position="87"/>
    </location>
</feature>
<comment type="caution">
    <text evidence="6">The sequence shown here is derived from an EMBL/GenBank/DDBJ whole genome shotgun (WGS) entry which is preliminary data.</text>
</comment>
<accession>A0A437J3P5</accession>
<dbReference type="InterPro" id="IPR050109">
    <property type="entry name" value="HTH-type_TetR-like_transc_reg"/>
</dbReference>
<organism evidence="6 7">
    <name type="scientific">Sphingobium algorifonticola</name>
    <dbReference type="NCBI Taxonomy" id="2008318"/>
    <lineage>
        <taxon>Bacteria</taxon>
        <taxon>Pseudomonadati</taxon>
        <taxon>Pseudomonadota</taxon>
        <taxon>Alphaproteobacteria</taxon>
        <taxon>Sphingomonadales</taxon>
        <taxon>Sphingomonadaceae</taxon>
        <taxon>Sphingobium</taxon>
    </lineage>
</organism>
<dbReference type="EMBL" id="RZUL01000011">
    <property type="protein sequence ID" value="RVT39091.1"/>
    <property type="molecule type" value="Genomic_DNA"/>
</dbReference>
<keyword evidence="7" id="KW-1185">Reference proteome</keyword>
<proteinExistence type="predicted"/>
<dbReference type="GO" id="GO:0000976">
    <property type="term" value="F:transcription cis-regulatory region binding"/>
    <property type="evidence" value="ECO:0007669"/>
    <property type="project" value="TreeGrafter"/>
</dbReference>
<dbReference type="OrthoDB" id="63332at2"/>
<evidence type="ECO:0000256" key="3">
    <source>
        <dbReference type="ARBA" id="ARBA00023163"/>
    </source>
</evidence>
<evidence type="ECO:0000256" key="1">
    <source>
        <dbReference type="ARBA" id="ARBA00023015"/>
    </source>
</evidence>
<protein>
    <submittedName>
        <fullName evidence="6">TetR/AcrR family transcriptional regulator</fullName>
    </submittedName>
</protein>
<dbReference type="Pfam" id="PF00440">
    <property type="entry name" value="TetR_N"/>
    <property type="match status" value="1"/>
</dbReference>
<reference evidence="6 7" key="1">
    <citation type="submission" date="2019-01" db="EMBL/GenBank/DDBJ databases">
        <authorList>
            <person name="Chen W.-M."/>
        </authorList>
    </citation>
    <scope>NUCLEOTIDE SEQUENCE [LARGE SCALE GENOMIC DNA]</scope>
    <source>
        <strain evidence="6 7">TLA-22</strain>
    </source>
</reference>
<dbReference type="AlphaFoldDB" id="A0A437J3P5"/>
<dbReference type="InterPro" id="IPR009057">
    <property type="entry name" value="Homeodomain-like_sf"/>
</dbReference>
<evidence type="ECO:0000259" key="5">
    <source>
        <dbReference type="PROSITE" id="PS50977"/>
    </source>
</evidence>
<keyword evidence="3" id="KW-0804">Transcription</keyword>
<evidence type="ECO:0000256" key="2">
    <source>
        <dbReference type="ARBA" id="ARBA00023125"/>
    </source>
</evidence>
<keyword evidence="2 4" id="KW-0238">DNA-binding</keyword>
<dbReference type="GO" id="GO:0003700">
    <property type="term" value="F:DNA-binding transcription factor activity"/>
    <property type="evidence" value="ECO:0007669"/>
    <property type="project" value="TreeGrafter"/>
</dbReference>
<keyword evidence="1" id="KW-0805">Transcription regulation</keyword>
<evidence type="ECO:0000313" key="7">
    <source>
        <dbReference type="Proteomes" id="UP000282977"/>
    </source>
</evidence>